<accession>A5BB58</accession>
<dbReference type="Pfam" id="PF07727">
    <property type="entry name" value="RVT_2"/>
    <property type="match status" value="1"/>
</dbReference>
<dbReference type="InterPro" id="IPR013103">
    <property type="entry name" value="RVT_2"/>
</dbReference>
<dbReference type="InterPro" id="IPR043502">
    <property type="entry name" value="DNA/RNA_pol_sf"/>
</dbReference>
<feature type="region of interest" description="Disordered" evidence="2">
    <location>
        <begin position="202"/>
        <end position="225"/>
    </location>
</feature>
<keyword evidence="1" id="KW-0378">Hydrolase</keyword>
<proteinExistence type="predicted"/>
<dbReference type="SUPFAM" id="SSF56672">
    <property type="entry name" value="DNA/RNA polymerases"/>
    <property type="match status" value="1"/>
</dbReference>
<feature type="compositionally biased region" description="Basic and acidic residues" evidence="2">
    <location>
        <begin position="202"/>
        <end position="215"/>
    </location>
</feature>
<sequence length="1096" mass="125685">MEASLVHTRPDTSKIDPFNGTFFKRWHERVFSAIDVVNLGHILIDPKPKDGSHLLPTWETGNKQVRHAIPSTLSNELFDIYCQFKVAKEIWDAMNKKYILEDAGTHKYVIGNFRNFQMTEDKDVSSQIHDYHLLINDLAIEDIKLPEPFMVGYLVETLPESWKDYKNNMKHKMKQMSLEDVIIHIRIEEQNRNRDNIEKAKELSSKANVVEEKSKPKNNRKRIEKTSSKANLVETKVITTVISSEVSMVTNMKEWVVDYSVTRHICGNRSAFTSYTTVKEKDEQVFIGDSRSTLMIGKGKFLLKLTSGKVLALCDVLHVLDICWNMVLVSLLGKAGVRILFDSDKLVLTKNDAFVGNGYCNQGLFMLNVYDIINNNTFSSFAYIVDSCDIWHGRLGHVNFSYMKKMVELSLIPKLSLENHGKCESCVESKTTKKSCKSVEKESNLLSLIHSDLGDLKNTMTRGGKRFYITSIADYSRYTRVYLLRNKDEARDVFIKYKNEVENQLSKKIKRLKTDRREEYESNPFNSFCEDHGIIHETSPPYSLESNGIVERKNRTLKEMMNAMLKTSRDKSIEPSEFEPSRSKKDRKETNLGDGFYTFLIDDNPRSYKEVITSLDASFWKEAINSEIESIMCNHTWELVNLPPGAKTIGCKWIFKRKLKQDGSIEKYKARLVAKGFKQRKDVDYFDTFAPVTRIASIRVLIALASIHNLVIHQMDVKIAFLNGDLEEEIYMDQPEGCVVPRKEKNVCKLVKSPYGLTQAPKQWHNKFDHFKYEDNTCVVICLYIDDMLIFGTNLEVVCETKKFLGSKFDMKDLGEAEVILGIKITRTPNGLKLSQEHYVEKILRKFEHFDCKPVSTPYDPNSQLKKNREHSVAQIEYAQIIGSLMYLMNYTRPDIAYADHWTVVRRVLKYLRGTINYGLCFSGFPSVLEGFSDANWILDSDEMKSTSGYVFILGGSAVSWKSAKQTCITQSIMEAKFIALENASSEVEWLRNLLTDIPLWTRPALSMSICCDSQAAIAKAKSKIFNGKNRHICLRHNIVWQLLETGVISLEFVRSKLNLADSLTKPLNKKLVEETSRGMGLMPITEVKSCGNPTY</sequence>
<dbReference type="Pfam" id="PF00665">
    <property type="entry name" value="rve"/>
    <property type="match status" value="1"/>
</dbReference>
<dbReference type="AlphaFoldDB" id="A5BB58"/>
<dbReference type="Pfam" id="PF14223">
    <property type="entry name" value="Retrotran_gag_2"/>
    <property type="match status" value="1"/>
</dbReference>
<dbReference type="ExpressionAtlas" id="A5BB58">
    <property type="expression patterns" value="baseline"/>
</dbReference>
<evidence type="ECO:0000256" key="1">
    <source>
        <dbReference type="ARBA" id="ARBA00022750"/>
    </source>
</evidence>
<protein>
    <recommendedName>
        <fullName evidence="3">Integrase catalytic domain-containing protein</fullName>
    </recommendedName>
</protein>
<keyword evidence="1" id="KW-0064">Aspartyl protease</keyword>
<organism evidence="4">
    <name type="scientific">Vitis vinifera</name>
    <name type="common">Grape</name>
    <dbReference type="NCBI Taxonomy" id="29760"/>
    <lineage>
        <taxon>Eukaryota</taxon>
        <taxon>Viridiplantae</taxon>
        <taxon>Streptophyta</taxon>
        <taxon>Embryophyta</taxon>
        <taxon>Tracheophyta</taxon>
        <taxon>Spermatophyta</taxon>
        <taxon>Magnoliopsida</taxon>
        <taxon>eudicotyledons</taxon>
        <taxon>Gunneridae</taxon>
        <taxon>Pentapetalae</taxon>
        <taxon>rosids</taxon>
        <taxon>Vitales</taxon>
        <taxon>Vitaceae</taxon>
        <taxon>Viteae</taxon>
        <taxon>Vitis</taxon>
    </lineage>
</organism>
<feature type="region of interest" description="Disordered" evidence="2">
    <location>
        <begin position="567"/>
        <end position="589"/>
    </location>
</feature>
<dbReference type="GO" id="GO:0004190">
    <property type="term" value="F:aspartic-type endopeptidase activity"/>
    <property type="evidence" value="ECO:0007669"/>
    <property type="project" value="UniProtKB-KW"/>
</dbReference>
<dbReference type="GO" id="GO:0015074">
    <property type="term" value="P:DNA integration"/>
    <property type="evidence" value="ECO:0007669"/>
    <property type="project" value="InterPro"/>
</dbReference>
<evidence type="ECO:0000313" key="4">
    <source>
        <dbReference type="EMBL" id="CAN72171.1"/>
    </source>
</evidence>
<dbReference type="EMBL" id="AM453029">
    <property type="protein sequence ID" value="CAN72171.1"/>
    <property type="molecule type" value="Genomic_DNA"/>
</dbReference>
<dbReference type="InterPro" id="IPR001584">
    <property type="entry name" value="Integrase_cat-core"/>
</dbReference>
<dbReference type="InterPro" id="IPR054722">
    <property type="entry name" value="PolX-like_BBD"/>
</dbReference>
<keyword evidence="1" id="KW-0645">Protease</keyword>
<evidence type="ECO:0000256" key="2">
    <source>
        <dbReference type="SAM" id="MobiDB-lite"/>
    </source>
</evidence>
<dbReference type="SUPFAM" id="SSF53098">
    <property type="entry name" value="Ribonuclease H-like"/>
    <property type="match status" value="1"/>
</dbReference>
<dbReference type="Pfam" id="PF22936">
    <property type="entry name" value="Pol_BBD"/>
    <property type="match status" value="1"/>
</dbReference>
<dbReference type="PROSITE" id="PS50994">
    <property type="entry name" value="INTEGRASE"/>
    <property type="match status" value="1"/>
</dbReference>
<dbReference type="Pfam" id="PF13976">
    <property type="entry name" value="gag_pre-integrs"/>
    <property type="match status" value="1"/>
</dbReference>
<reference evidence="4" key="1">
    <citation type="journal article" date="2007" name="PLoS ONE">
        <title>The first genome sequence of an elite grapevine cultivar (Pinot noir Vitis vinifera L.): coping with a highly heterozygous genome.</title>
        <authorList>
            <person name="Velasco R."/>
            <person name="Zharkikh A."/>
            <person name="Troggio M."/>
            <person name="Cartwright D.A."/>
            <person name="Cestaro A."/>
            <person name="Pruss D."/>
            <person name="Pindo M."/>
            <person name="FitzGerald L.M."/>
            <person name="Vezzulli S."/>
            <person name="Reid J."/>
            <person name="Malacarne G."/>
            <person name="Iliev D."/>
            <person name="Coppola G."/>
            <person name="Wardell B."/>
            <person name="Micheletti D."/>
            <person name="Macalma T."/>
            <person name="Facci M."/>
            <person name="Mitchell J.T."/>
            <person name="Perazzolli M."/>
            <person name="Eldredge G."/>
            <person name="Gatto P."/>
            <person name="Oyzerski R."/>
            <person name="Moretto M."/>
            <person name="Gutin N."/>
            <person name="Stefanini M."/>
            <person name="Chen Y."/>
            <person name="Segala C."/>
            <person name="Davenport C."/>
            <person name="Dematte L."/>
            <person name="Mraz A."/>
            <person name="Battilana J."/>
            <person name="Stormo K."/>
            <person name="Costa F."/>
            <person name="Tao Q."/>
            <person name="Si-Ammour A."/>
            <person name="Harkins T."/>
            <person name="Lackey A."/>
            <person name="Perbost C."/>
            <person name="Taillon B."/>
            <person name="Stella A."/>
            <person name="Solovyev V."/>
            <person name="Fawcett J.A."/>
            <person name="Sterck L."/>
            <person name="Vandepoele K."/>
            <person name="Grando S.M."/>
            <person name="Toppo S."/>
            <person name="Moser C."/>
            <person name="Lanchbury J."/>
            <person name="Bogden R."/>
            <person name="Skolnick M."/>
            <person name="Sgaramella V."/>
            <person name="Bhatnagar S.K."/>
            <person name="Fontana P."/>
            <person name="Gutin A."/>
            <person name="Van de Peer Y."/>
            <person name="Salamini F."/>
            <person name="Viola R."/>
        </authorList>
    </citation>
    <scope>NUCLEOTIDE SEQUENCE</scope>
</reference>
<dbReference type="InterPro" id="IPR012337">
    <property type="entry name" value="RNaseH-like_sf"/>
</dbReference>
<name>A5BB58_VITVI</name>
<dbReference type="InterPro" id="IPR025724">
    <property type="entry name" value="GAG-pre-integrase_dom"/>
</dbReference>
<gene>
    <name evidence="4" type="ORF">VITISV_036207</name>
</gene>
<evidence type="ECO:0000259" key="3">
    <source>
        <dbReference type="PROSITE" id="PS50994"/>
    </source>
</evidence>
<dbReference type="GO" id="GO:0003676">
    <property type="term" value="F:nucleic acid binding"/>
    <property type="evidence" value="ECO:0007669"/>
    <property type="project" value="InterPro"/>
</dbReference>
<dbReference type="Gene3D" id="3.30.420.10">
    <property type="entry name" value="Ribonuclease H-like superfamily/Ribonuclease H"/>
    <property type="match status" value="1"/>
</dbReference>
<dbReference type="PANTHER" id="PTHR47592">
    <property type="entry name" value="PBF68 PROTEIN"/>
    <property type="match status" value="1"/>
</dbReference>
<dbReference type="PANTHER" id="PTHR47592:SF27">
    <property type="entry name" value="OS08G0421700 PROTEIN"/>
    <property type="match status" value="1"/>
</dbReference>
<dbReference type="InterPro" id="IPR036397">
    <property type="entry name" value="RNaseH_sf"/>
</dbReference>
<dbReference type="CDD" id="cd09272">
    <property type="entry name" value="RNase_HI_RT_Ty1"/>
    <property type="match status" value="1"/>
</dbReference>
<feature type="domain" description="Integrase catalytic" evidence="3">
    <location>
        <begin position="438"/>
        <end position="613"/>
    </location>
</feature>